<accession>A0ACC1PJ14</accession>
<reference evidence="1" key="1">
    <citation type="submission" date="2022-10" db="EMBL/GenBank/DDBJ databases">
        <title>Genome Sequence of Xylaria curta.</title>
        <authorList>
            <person name="Buettner E."/>
        </authorList>
    </citation>
    <scope>NUCLEOTIDE SEQUENCE</scope>
    <source>
        <strain evidence="1">Babe10</strain>
    </source>
</reference>
<protein>
    <submittedName>
        <fullName evidence="1">Uncharacterized protein</fullName>
    </submittedName>
</protein>
<dbReference type="Proteomes" id="UP001143856">
    <property type="component" value="Unassembled WGS sequence"/>
</dbReference>
<keyword evidence="2" id="KW-1185">Reference proteome</keyword>
<evidence type="ECO:0000313" key="2">
    <source>
        <dbReference type="Proteomes" id="UP001143856"/>
    </source>
</evidence>
<sequence>MALEEDFPGDPTQPSLRYAVSTLMPLAIPWTNAPMQIGTPFLESSKDSEFRFGQGLGFDSDSLQSTPLIFTETCSGQWNEATVAGSSNSHRDLAADVAGSIGGSVMGGSARGQYSKNSNKDTSLSKASIHASFRCGKITFAHFPALFGDYFVGGYILGGANSTLASGAGSSQQSSERLDVSYEVHVLFASRSGSINEHSADFLSAGAATLTAFDSLDAYHAHVEASEYETYRAAIQSSHDNRQRCVALPARVRAKLNALNLGSSGAQLPWERSGELCASGLVLELLMLPWAGLRDYRSAISAAT</sequence>
<evidence type="ECO:0000313" key="1">
    <source>
        <dbReference type="EMBL" id="KAJ2993957.1"/>
    </source>
</evidence>
<gene>
    <name evidence="1" type="ORF">NUW58_g1682</name>
</gene>
<organism evidence="1 2">
    <name type="scientific">Xylaria curta</name>
    <dbReference type="NCBI Taxonomy" id="42375"/>
    <lineage>
        <taxon>Eukaryota</taxon>
        <taxon>Fungi</taxon>
        <taxon>Dikarya</taxon>
        <taxon>Ascomycota</taxon>
        <taxon>Pezizomycotina</taxon>
        <taxon>Sordariomycetes</taxon>
        <taxon>Xylariomycetidae</taxon>
        <taxon>Xylariales</taxon>
        <taxon>Xylariaceae</taxon>
        <taxon>Xylaria</taxon>
    </lineage>
</organism>
<name>A0ACC1PJ14_9PEZI</name>
<comment type="caution">
    <text evidence="1">The sequence shown here is derived from an EMBL/GenBank/DDBJ whole genome shotgun (WGS) entry which is preliminary data.</text>
</comment>
<proteinExistence type="predicted"/>
<dbReference type="EMBL" id="JAPDGR010000193">
    <property type="protein sequence ID" value="KAJ2993957.1"/>
    <property type="molecule type" value="Genomic_DNA"/>
</dbReference>